<dbReference type="Gene3D" id="1.20.120.790">
    <property type="entry name" value="Heat shock protein 90, C-terminal domain"/>
    <property type="match status" value="1"/>
</dbReference>
<dbReference type="Gene3D" id="3.30.565.10">
    <property type="entry name" value="Histidine kinase-like ATPase, C-terminal domain"/>
    <property type="match status" value="1"/>
</dbReference>
<feature type="binding site" evidence="5">
    <location>
        <begin position="154"/>
        <end position="155"/>
    </location>
    <ligand>
        <name>ATP</name>
        <dbReference type="ChEBI" id="CHEBI:30616"/>
    </ligand>
</feature>
<dbReference type="RefSeq" id="XP_013237079.1">
    <property type="nucleotide sequence ID" value="XM_013381625.1"/>
</dbReference>
<dbReference type="EMBL" id="JMKJ01000566">
    <property type="protein sequence ID" value="KGG50635.1"/>
    <property type="molecule type" value="Genomic_DNA"/>
</dbReference>
<dbReference type="HAMAP" id="MF_00505">
    <property type="entry name" value="HSP90"/>
    <property type="match status" value="1"/>
</dbReference>
<reference evidence="7 8" key="1">
    <citation type="submission" date="2014-04" db="EMBL/GenBank/DDBJ databases">
        <title>A new species of microsporidia sheds light on the evolution of extreme parasitism.</title>
        <authorList>
            <person name="Haag K.L."/>
            <person name="James T.Y."/>
            <person name="Larsson R."/>
            <person name="Schaer T.M."/>
            <person name="Refardt D."/>
            <person name="Pombert J.-F."/>
            <person name="Ebert D."/>
        </authorList>
    </citation>
    <scope>NUCLEOTIDE SEQUENCE [LARGE SCALE GENOMIC DNA]</scope>
    <source>
        <strain evidence="7 8">UGP3</strain>
        <tissue evidence="7">Spores</tissue>
    </source>
</reference>
<dbReference type="PANTHER" id="PTHR11528">
    <property type="entry name" value="HEAT SHOCK PROTEIN 90 FAMILY MEMBER"/>
    <property type="match status" value="1"/>
</dbReference>
<dbReference type="InterPro" id="IPR037196">
    <property type="entry name" value="HSP90_C"/>
</dbReference>
<dbReference type="InterPro" id="IPR020568">
    <property type="entry name" value="Ribosomal_Su5_D2-typ_SF"/>
</dbReference>
<evidence type="ECO:0000256" key="4">
    <source>
        <dbReference type="ARBA" id="ARBA00023186"/>
    </source>
</evidence>
<dbReference type="Gene3D" id="3.40.50.11260">
    <property type="match status" value="1"/>
</dbReference>
<evidence type="ECO:0000256" key="1">
    <source>
        <dbReference type="ARBA" id="ARBA00008239"/>
    </source>
</evidence>
<comment type="similarity">
    <text evidence="1">Belongs to the heat shock protein 90 family.</text>
</comment>
<feature type="binding site" evidence="5">
    <location>
        <position position="147"/>
    </location>
    <ligand>
        <name>ATP</name>
        <dbReference type="ChEBI" id="CHEBI:30616"/>
    </ligand>
</feature>
<dbReference type="SUPFAM" id="SSF55874">
    <property type="entry name" value="ATPase domain of HSP90 chaperone/DNA topoisomerase II/histidine kinase"/>
    <property type="match status" value="1"/>
</dbReference>
<evidence type="ECO:0000313" key="8">
    <source>
        <dbReference type="Proteomes" id="UP000029725"/>
    </source>
</evidence>
<dbReference type="VEuPathDB" id="MicrosporidiaDB:DI09_60p20"/>
<feature type="binding site" evidence="5">
    <location>
        <position position="240"/>
    </location>
    <ligand>
        <name>ATP</name>
        <dbReference type="ChEBI" id="CHEBI:30616"/>
    </ligand>
</feature>
<gene>
    <name evidence="7" type="ORF">DI09_60p20</name>
</gene>
<dbReference type="PIRSF" id="PIRSF002583">
    <property type="entry name" value="Hsp90"/>
    <property type="match status" value="1"/>
</dbReference>
<proteinExistence type="inferred from homology"/>
<dbReference type="GO" id="GO:0140662">
    <property type="term" value="F:ATP-dependent protein folding chaperone"/>
    <property type="evidence" value="ECO:0007669"/>
    <property type="project" value="InterPro"/>
</dbReference>
<feature type="binding site" evidence="5">
    <location>
        <begin position="179"/>
        <end position="184"/>
    </location>
    <ligand>
        <name>ATP</name>
        <dbReference type="ChEBI" id="CHEBI:30616"/>
    </ligand>
</feature>
<dbReference type="GeneID" id="25260472"/>
<protein>
    <submittedName>
        <fullName evidence="7">Uncharacterized protein</fullName>
    </submittedName>
</protein>
<dbReference type="Pfam" id="PF13589">
    <property type="entry name" value="HATPase_c_3"/>
    <property type="match status" value="1"/>
</dbReference>
<evidence type="ECO:0000313" key="7">
    <source>
        <dbReference type="EMBL" id="KGG50635.1"/>
    </source>
</evidence>
<feature type="binding site" evidence="5">
    <location>
        <position position="86"/>
    </location>
    <ligand>
        <name>ATP</name>
        <dbReference type="ChEBI" id="CHEBI:30616"/>
    </ligand>
</feature>
<evidence type="ECO:0000256" key="6">
    <source>
        <dbReference type="SAM" id="MobiDB-lite"/>
    </source>
</evidence>
<name>A0A098VNU1_9MICR</name>
<sequence length="753" mass="83999">MRASSILFPSIKAFSFSSIRWIQRNPSFRSRFLNYSAERAMSAANGKEECVDSSSPQKRTFKAETKRLLQIVADSLYSEKEVFVRELLSNSADACEKLKYFRLTEPDSVKMSLDTDLSISIRLDSEKNQFILEDKGIGMDLHELDSNLGTIALSGATSFLSSKLVNSSSTEVKNSIIGQFGVGFYSAFTVGKRIDVYSKSAKASSSDLVNVWSCENGDPEYSLYTISPDHQDLDGFTFGTRIVVHLKEEESKYASEKVVQDLIKKYSNFLSFPISLNGVAVNTLSPLWMLPKAEITEHQYKEFFNHISGPESSSESYKYVLHYSTDAPVQMRCILFVPKDISSVPYNQTPEQEAPKMSLYCKKVLIKGKTADLLPPWLSFIRGVVDSEDIPLNLSRELLQNSVLLSKIRKTLTARVIKWLLEEQRASPSDFSRFYRKISPYIKGGVMSEDKKEVSQLMMFETSKPPAPEGSDAPDSASNAKDDTQGSILTSLKSYVSRMPSDQKDIYICLAKNRNAALASPYYEPFKRRGIEVLFSYDPLDEFLIPSLEGLVDGKSVKRIEDVKLSTDPESQAGDPLNEAKLSDAQISELVVFLKKVFPSTVVQNIKASNRFPSHPALFVDHALQSTTFKYFKQMMALQSSGDTSGELFSTVPPLDLEINPDHPLIRNLFALHTKNSALATKISLQILDNARLEAGLLEDAHEMVLRVSSLLEDLTGSASMMQPVDPVVEVLEGETIKTDKPDSANKIEASVH</sequence>
<feature type="binding site" evidence="5">
    <location>
        <position position="134"/>
    </location>
    <ligand>
        <name>ATP</name>
        <dbReference type="ChEBI" id="CHEBI:30616"/>
    </ligand>
</feature>
<keyword evidence="3 5" id="KW-0067">ATP-binding</keyword>
<feature type="region of interest" description="Disordered" evidence="6">
    <location>
        <begin position="462"/>
        <end position="484"/>
    </location>
</feature>
<dbReference type="HOGENOM" id="CLU_006684_3_1_1"/>
<dbReference type="Pfam" id="PF00183">
    <property type="entry name" value="HSP90"/>
    <property type="match status" value="1"/>
</dbReference>
<dbReference type="SUPFAM" id="SSF110942">
    <property type="entry name" value="HSP90 C-terminal domain"/>
    <property type="match status" value="1"/>
</dbReference>
<keyword evidence="2 5" id="KW-0547">Nucleotide-binding</keyword>
<evidence type="ECO:0000256" key="3">
    <source>
        <dbReference type="ARBA" id="ARBA00022840"/>
    </source>
</evidence>
<keyword evidence="8" id="KW-1185">Reference proteome</keyword>
<dbReference type="InterPro" id="IPR001404">
    <property type="entry name" value="Hsp90_fam"/>
</dbReference>
<dbReference type="AlphaFoldDB" id="A0A098VNU1"/>
<dbReference type="Proteomes" id="UP000029725">
    <property type="component" value="Unassembled WGS sequence"/>
</dbReference>
<evidence type="ECO:0000256" key="2">
    <source>
        <dbReference type="ARBA" id="ARBA00022741"/>
    </source>
</evidence>
<comment type="caution">
    <text evidence="7">The sequence shown here is derived from an EMBL/GenBank/DDBJ whole genome shotgun (WGS) entry which is preliminary data.</text>
</comment>
<dbReference type="GO" id="GO:0005524">
    <property type="term" value="F:ATP binding"/>
    <property type="evidence" value="ECO:0007669"/>
    <property type="project" value="UniProtKB-KW"/>
</dbReference>
<dbReference type="PRINTS" id="PR00775">
    <property type="entry name" value="HEATSHOCK90"/>
</dbReference>
<feature type="binding site" evidence="5">
    <location>
        <position position="396"/>
    </location>
    <ligand>
        <name>ATP</name>
        <dbReference type="ChEBI" id="CHEBI:30616"/>
    </ligand>
</feature>
<dbReference type="GO" id="GO:0016887">
    <property type="term" value="F:ATP hydrolysis activity"/>
    <property type="evidence" value="ECO:0007669"/>
    <property type="project" value="InterPro"/>
</dbReference>
<feature type="binding site" evidence="5">
    <location>
        <position position="90"/>
    </location>
    <ligand>
        <name>ATP</name>
        <dbReference type="ChEBI" id="CHEBI:30616"/>
    </ligand>
</feature>
<dbReference type="NCBIfam" id="NF003555">
    <property type="entry name" value="PRK05218.1"/>
    <property type="match status" value="1"/>
</dbReference>
<evidence type="ECO:0000256" key="5">
    <source>
        <dbReference type="PIRSR" id="PIRSR002583-1"/>
    </source>
</evidence>
<dbReference type="InterPro" id="IPR020575">
    <property type="entry name" value="Hsp90_N"/>
</dbReference>
<organism evidence="7 8">
    <name type="scientific">Mitosporidium daphniae</name>
    <dbReference type="NCBI Taxonomy" id="1485682"/>
    <lineage>
        <taxon>Eukaryota</taxon>
        <taxon>Fungi</taxon>
        <taxon>Fungi incertae sedis</taxon>
        <taxon>Microsporidia</taxon>
        <taxon>Mitosporidium</taxon>
    </lineage>
</organism>
<dbReference type="InterPro" id="IPR036890">
    <property type="entry name" value="HATPase_C_sf"/>
</dbReference>
<keyword evidence="4" id="KW-0143">Chaperone</keyword>
<feature type="binding site" evidence="5">
    <location>
        <position position="139"/>
    </location>
    <ligand>
        <name>ATP</name>
        <dbReference type="ChEBI" id="CHEBI:30616"/>
    </ligand>
</feature>
<dbReference type="Gene3D" id="3.30.230.80">
    <property type="match status" value="1"/>
</dbReference>
<accession>A0A098VNU1</accession>
<dbReference type="OrthoDB" id="28737at2759"/>
<dbReference type="SUPFAM" id="SSF54211">
    <property type="entry name" value="Ribosomal protein S5 domain 2-like"/>
    <property type="match status" value="1"/>
</dbReference>
<dbReference type="GO" id="GO:0051082">
    <property type="term" value="F:unfolded protein binding"/>
    <property type="evidence" value="ECO:0007669"/>
    <property type="project" value="InterPro"/>
</dbReference>